<feature type="transmembrane region" description="Helical" evidence="3">
    <location>
        <begin position="66"/>
        <end position="87"/>
    </location>
</feature>
<accession>A0ABS8PFN6</accession>
<feature type="transmembrane region" description="Helical" evidence="3">
    <location>
        <begin position="514"/>
        <end position="539"/>
    </location>
</feature>
<evidence type="ECO:0000256" key="1">
    <source>
        <dbReference type="ARBA" id="ARBA00006464"/>
    </source>
</evidence>
<organism evidence="5 6">
    <name type="scientific">Actinomycetospora endophytica</name>
    <dbReference type="NCBI Taxonomy" id="2291215"/>
    <lineage>
        <taxon>Bacteria</taxon>
        <taxon>Bacillati</taxon>
        <taxon>Actinomycetota</taxon>
        <taxon>Actinomycetes</taxon>
        <taxon>Pseudonocardiales</taxon>
        <taxon>Pseudonocardiaceae</taxon>
        <taxon>Actinomycetospora</taxon>
    </lineage>
</organism>
<proteinExistence type="inferred from homology"/>
<dbReference type="GO" id="GO:0016740">
    <property type="term" value="F:transferase activity"/>
    <property type="evidence" value="ECO:0007669"/>
    <property type="project" value="UniProtKB-KW"/>
</dbReference>
<feature type="transmembrane region" description="Helical" evidence="3">
    <location>
        <begin position="37"/>
        <end position="59"/>
    </location>
</feature>
<evidence type="ECO:0000313" key="6">
    <source>
        <dbReference type="Proteomes" id="UP001199469"/>
    </source>
</evidence>
<name>A0ABS8PFN6_9PSEU</name>
<feature type="region of interest" description="Disordered" evidence="2">
    <location>
        <begin position="476"/>
        <end position="504"/>
    </location>
</feature>
<comment type="similarity">
    <text evidence="1">Belongs to the bacterial sugar transferase family.</text>
</comment>
<feature type="transmembrane region" description="Helical" evidence="3">
    <location>
        <begin position="305"/>
        <end position="325"/>
    </location>
</feature>
<feature type="transmembrane region" description="Helical" evidence="3">
    <location>
        <begin position="183"/>
        <end position="204"/>
    </location>
</feature>
<evidence type="ECO:0000313" key="5">
    <source>
        <dbReference type="EMBL" id="MCD2195819.1"/>
    </source>
</evidence>
<feature type="transmembrane region" description="Helical" evidence="3">
    <location>
        <begin position="120"/>
        <end position="141"/>
    </location>
</feature>
<feature type="transmembrane region" description="Helical" evidence="3">
    <location>
        <begin position="243"/>
        <end position="260"/>
    </location>
</feature>
<feature type="compositionally biased region" description="Low complexity" evidence="2">
    <location>
        <begin position="476"/>
        <end position="492"/>
    </location>
</feature>
<sequence length="707" mass="74621">MVTLAQRGRGGPAATLVAAGVATVALALGATRLGSGAAATLLEVVLLGLIVGAVLVATALRPVSAVYLYVATLPFLAGIDRSTLIPLVRPNEAVLALVLVGATTGWIVRWTRTGTLPRPVLYPVDPPLAAFVVLATVWPVASEMLRGLTPTGADLAATLPMVKLAALYLLVRVTVRERRQIETLIRLIIWPAATVSVIAVLQTLGVTPVLQVLQTWWGSQDSPADLQERGTTTLGSPLATGDVLVIAAVILVCCAVRGLLGRRERIVAGALLVTGIVATGQVTAWISAAVAAAFLLAAFPRLRRGWWRVLVPLAVLATAGIPALAARLQETSSSGVPVSWLTRWDNLSHFYLPALGDFHFLLGVRPNSVLPAPETWRDVIYLESGYLELLWIGGIPLLLGFVWLSWAVLRTARDAAAGPDARGALGQALGISWWTLIVVSVLDAHLTLRGTGDLLFVLLAVAAGVYPGRALTTAGPATGPTPAAPGTGAGEDPAPPPPRSPSATATALRRGTDVVVASLALVVLAVPLLVIAAAVRLSSPGPVLMRQRRVGLDRRSFVLLKFRTMRTGGSDAALRELIAAELRGEDTRVDGSTKLADPRITRVGGALRRSSLDELPQLVNVLHGDMTLVGPRPCLEWEAPMFPAEYAGRFSVLPGLTGLWQVEGRSTLGTLDMLRLDLDYLHGRGLRQDLGILLRTVPVLIRGEGAR</sequence>
<feature type="transmembrane region" description="Helical" evidence="3">
    <location>
        <begin position="272"/>
        <end position="299"/>
    </location>
</feature>
<dbReference type="Pfam" id="PF02397">
    <property type="entry name" value="Bac_transf"/>
    <property type="match status" value="1"/>
</dbReference>
<keyword evidence="3" id="KW-0812">Transmembrane</keyword>
<feature type="transmembrane region" description="Helical" evidence="3">
    <location>
        <begin position="153"/>
        <end position="171"/>
    </location>
</feature>
<dbReference type="Proteomes" id="UP001199469">
    <property type="component" value="Unassembled WGS sequence"/>
</dbReference>
<keyword evidence="3" id="KW-1133">Transmembrane helix</keyword>
<gene>
    <name evidence="5" type="ORF">LQ327_20820</name>
</gene>
<dbReference type="EMBL" id="JAJNDB010000004">
    <property type="protein sequence ID" value="MCD2195819.1"/>
    <property type="molecule type" value="Genomic_DNA"/>
</dbReference>
<dbReference type="RefSeq" id="WP_230737310.1">
    <property type="nucleotide sequence ID" value="NZ_JAJNDB010000004.1"/>
</dbReference>
<protein>
    <submittedName>
        <fullName evidence="5">Sugar transferase</fullName>
    </submittedName>
</protein>
<feature type="transmembrane region" description="Helical" evidence="3">
    <location>
        <begin position="12"/>
        <end position="31"/>
    </location>
</feature>
<keyword evidence="5" id="KW-0808">Transferase</keyword>
<evidence type="ECO:0000256" key="3">
    <source>
        <dbReference type="SAM" id="Phobius"/>
    </source>
</evidence>
<comment type="caution">
    <text evidence="5">The sequence shown here is derived from an EMBL/GenBank/DDBJ whole genome shotgun (WGS) entry which is preliminary data.</text>
</comment>
<evidence type="ECO:0000259" key="4">
    <source>
        <dbReference type="Pfam" id="PF02397"/>
    </source>
</evidence>
<dbReference type="PANTHER" id="PTHR30576:SF10">
    <property type="entry name" value="SLL5057 PROTEIN"/>
    <property type="match status" value="1"/>
</dbReference>
<reference evidence="5 6" key="1">
    <citation type="submission" date="2021-11" db="EMBL/GenBank/DDBJ databases">
        <title>Draft genome sequence of Actinomycetospora sp. SF1 isolated from the rhizosphere soil.</title>
        <authorList>
            <person name="Duangmal K."/>
            <person name="Chantavorakit T."/>
        </authorList>
    </citation>
    <scope>NUCLEOTIDE SEQUENCE [LARGE SCALE GENOMIC DNA]</scope>
    <source>
        <strain evidence="5 6">TBRC 5722</strain>
    </source>
</reference>
<feature type="transmembrane region" description="Helical" evidence="3">
    <location>
        <begin position="389"/>
        <end position="409"/>
    </location>
</feature>
<dbReference type="PANTHER" id="PTHR30576">
    <property type="entry name" value="COLANIC BIOSYNTHESIS UDP-GLUCOSE LIPID CARRIER TRANSFERASE"/>
    <property type="match status" value="1"/>
</dbReference>
<dbReference type="InterPro" id="IPR003362">
    <property type="entry name" value="Bact_transf"/>
</dbReference>
<keyword evidence="3" id="KW-0472">Membrane</keyword>
<keyword evidence="6" id="KW-1185">Reference proteome</keyword>
<evidence type="ECO:0000256" key="2">
    <source>
        <dbReference type="SAM" id="MobiDB-lite"/>
    </source>
</evidence>
<feature type="transmembrane region" description="Helical" evidence="3">
    <location>
        <begin position="93"/>
        <end position="108"/>
    </location>
</feature>
<feature type="transmembrane region" description="Helical" evidence="3">
    <location>
        <begin position="421"/>
        <end position="442"/>
    </location>
</feature>
<feature type="domain" description="Bacterial sugar transferase" evidence="4">
    <location>
        <begin position="510"/>
        <end position="701"/>
    </location>
</feature>